<organism evidence="1 2">
    <name type="scientific">Massarina eburnea CBS 473.64</name>
    <dbReference type="NCBI Taxonomy" id="1395130"/>
    <lineage>
        <taxon>Eukaryota</taxon>
        <taxon>Fungi</taxon>
        <taxon>Dikarya</taxon>
        <taxon>Ascomycota</taxon>
        <taxon>Pezizomycotina</taxon>
        <taxon>Dothideomycetes</taxon>
        <taxon>Pleosporomycetidae</taxon>
        <taxon>Pleosporales</taxon>
        <taxon>Massarineae</taxon>
        <taxon>Massarinaceae</taxon>
        <taxon>Massarina</taxon>
    </lineage>
</organism>
<dbReference type="GO" id="GO:0019005">
    <property type="term" value="C:SCF ubiquitin ligase complex"/>
    <property type="evidence" value="ECO:0007669"/>
    <property type="project" value="TreeGrafter"/>
</dbReference>
<sequence>MHRALLLPEVVATILQSEASADGFLFTSLFINRVFFGEAARILWEGCGARFYAHWVGHKTPQIQHLAQIVQQDVQRAQIYANFLRVLNFEYEEDFTPEAKWHPQLTQLQYPQLKDVAFYEAGDEALPFNTGANIVHYSQPNVSSFLVRSSSEISKELLEALSERCPRITHFELKTEGRSSITPAELHRFLQRFHSLESLDIECLEWSAESFEEVSQYPRLGLLYCPSIEDEWLKQLASGFSNLDSLKTNLTDDALESLHRLVPNTKHLRIGPAMNSHHVLASASKFKQLRDLNLEASSEIKWSISGSELVLLAQSCPDLTEISIAPEEGGKRPAAVGLTDETIDTAAQHLANLEVLDLHYDSTTALTFSSLQSLAKHCPKLQRLELTCKIDWDYIENSNLGPIFPHLWSLEITCHQDQQRIGNLDEEQEDGGDEEKWKPLAEKIANLAPKMSNFVIKGGMGNEEELESAVTDIVLYRD</sequence>
<dbReference type="AlphaFoldDB" id="A0A6A6S0W1"/>
<name>A0A6A6S0W1_9PLEO</name>
<reference evidence="1" key="1">
    <citation type="journal article" date="2020" name="Stud. Mycol.">
        <title>101 Dothideomycetes genomes: a test case for predicting lifestyles and emergence of pathogens.</title>
        <authorList>
            <person name="Haridas S."/>
            <person name="Albert R."/>
            <person name="Binder M."/>
            <person name="Bloem J."/>
            <person name="Labutti K."/>
            <person name="Salamov A."/>
            <person name="Andreopoulos B."/>
            <person name="Baker S."/>
            <person name="Barry K."/>
            <person name="Bills G."/>
            <person name="Bluhm B."/>
            <person name="Cannon C."/>
            <person name="Castanera R."/>
            <person name="Culley D."/>
            <person name="Daum C."/>
            <person name="Ezra D."/>
            <person name="Gonzalez J."/>
            <person name="Henrissat B."/>
            <person name="Kuo A."/>
            <person name="Liang C."/>
            <person name="Lipzen A."/>
            <person name="Lutzoni F."/>
            <person name="Magnuson J."/>
            <person name="Mondo S."/>
            <person name="Nolan M."/>
            <person name="Ohm R."/>
            <person name="Pangilinan J."/>
            <person name="Park H.-J."/>
            <person name="Ramirez L."/>
            <person name="Alfaro M."/>
            <person name="Sun H."/>
            <person name="Tritt A."/>
            <person name="Yoshinaga Y."/>
            <person name="Zwiers L.-H."/>
            <person name="Turgeon B."/>
            <person name="Goodwin S."/>
            <person name="Spatafora J."/>
            <person name="Crous P."/>
            <person name="Grigoriev I."/>
        </authorList>
    </citation>
    <scope>NUCLEOTIDE SEQUENCE</scope>
    <source>
        <strain evidence="1">CBS 473.64</strain>
    </source>
</reference>
<dbReference type="InterPro" id="IPR032675">
    <property type="entry name" value="LRR_dom_sf"/>
</dbReference>
<dbReference type="PANTHER" id="PTHR13318">
    <property type="entry name" value="PARTNER OF PAIRED, ISOFORM B-RELATED"/>
    <property type="match status" value="1"/>
</dbReference>
<evidence type="ECO:0008006" key="3">
    <source>
        <dbReference type="Google" id="ProtNLM"/>
    </source>
</evidence>
<accession>A0A6A6S0W1</accession>
<dbReference type="SUPFAM" id="SSF52047">
    <property type="entry name" value="RNI-like"/>
    <property type="match status" value="1"/>
</dbReference>
<dbReference type="OrthoDB" id="5368161at2759"/>
<dbReference type="GO" id="GO:0031146">
    <property type="term" value="P:SCF-dependent proteasomal ubiquitin-dependent protein catabolic process"/>
    <property type="evidence" value="ECO:0007669"/>
    <property type="project" value="TreeGrafter"/>
</dbReference>
<proteinExistence type="predicted"/>
<keyword evidence="2" id="KW-1185">Reference proteome</keyword>
<evidence type="ECO:0000313" key="2">
    <source>
        <dbReference type="Proteomes" id="UP000799753"/>
    </source>
</evidence>
<dbReference type="Proteomes" id="UP000799753">
    <property type="component" value="Unassembled WGS sequence"/>
</dbReference>
<protein>
    <recommendedName>
        <fullName evidence="3">RNI-like protein</fullName>
    </recommendedName>
</protein>
<dbReference type="EMBL" id="MU006783">
    <property type="protein sequence ID" value="KAF2641220.1"/>
    <property type="molecule type" value="Genomic_DNA"/>
</dbReference>
<dbReference type="Gene3D" id="3.80.10.10">
    <property type="entry name" value="Ribonuclease Inhibitor"/>
    <property type="match status" value="2"/>
</dbReference>
<gene>
    <name evidence="1" type="ORF">P280DRAFT_468874</name>
</gene>
<evidence type="ECO:0000313" key="1">
    <source>
        <dbReference type="EMBL" id="KAF2641220.1"/>
    </source>
</evidence>